<feature type="compositionally biased region" description="Basic and acidic residues" evidence="1">
    <location>
        <begin position="52"/>
        <end position="63"/>
    </location>
</feature>
<dbReference type="HOGENOM" id="CLU_1020778_0_0_1"/>
<dbReference type="Proteomes" id="UP000008021">
    <property type="component" value="Chromosome 7"/>
</dbReference>
<evidence type="ECO:0000313" key="3">
    <source>
        <dbReference type="Proteomes" id="UP000008021"/>
    </source>
</evidence>
<accession>A0A0E0ECV1</accession>
<evidence type="ECO:0000313" key="2">
    <source>
        <dbReference type="EnsemblPlants" id="OMERI07G14850.3"/>
    </source>
</evidence>
<evidence type="ECO:0000256" key="1">
    <source>
        <dbReference type="SAM" id="MobiDB-lite"/>
    </source>
</evidence>
<dbReference type="AlphaFoldDB" id="A0A0E0ECV1"/>
<proteinExistence type="predicted"/>
<protein>
    <submittedName>
        <fullName evidence="2">Uncharacterized protein</fullName>
    </submittedName>
</protein>
<dbReference type="EnsemblPlants" id="OMERI07G14850.3">
    <property type="protein sequence ID" value="OMERI07G14850.3"/>
    <property type="gene ID" value="OMERI07G14850"/>
</dbReference>
<feature type="region of interest" description="Disordered" evidence="1">
    <location>
        <begin position="52"/>
        <end position="94"/>
    </location>
</feature>
<keyword evidence="3" id="KW-1185">Reference proteome</keyword>
<name>A0A0E0ECV1_9ORYZ</name>
<reference evidence="2" key="1">
    <citation type="submission" date="2015-04" db="UniProtKB">
        <authorList>
            <consortium name="EnsemblPlants"/>
        </authorList>
    </citation>
    <scope>IDENTIFICATION</scope>
</reference>
<reference evidence="2" key="2">
    <citation type="submission" date="2018-05" db="EMBL/GenBank/DDBJ databases">
        <title>OmerRS3 (Oryza meridionalis Reference Sequence Version 3).</title>
        <authorList>
            <person name="Zhang J."/>
            <person name="Kudrna D."/>
            <person name="Lee S."/>
            <person name="Talag J."/>
            <person name="Welchert J."/>
            <person name="Wing R.A."/>
        </authorList>
    </citation>
    <scope>NUCLEOTIDE SEQUENCE [LARGE SCALE GENOMIC DNA]</scope>
    <source>
        <strain evidence="2">cv. OR44</strain>
    </source>
</reference>
<sequence>MAVLVPIDGDGDGEGEGGRAKVVADPAPAPVDIDGDRGALDVLAPAPMAMDLDRDRGRDRDGYGDGAALVASTSNGRGRGRGHLNDLPEDIHPRRHFAPPLGHPRRRQDQLAVPPLAPRLEMGPHDSSTVRAALAADAVHAVTNINKLYVVCLRSATPDATASWIRVAAPLISGELAFCNRASVPFHMLFDEVFSDTIEERGALELPCFTRATKIALRLGFLGLSLPPSGVFAALRELRLSFVRFHGELTLDVL</sequence>
<organism evidence="2">
    <name type="scientific">Oryza meridionalis</name>
    <dbReference type="NCBI Taxonomy" id="40149"/>
    <lineage>
        <taxon>Eukaryota</taxon>
        <taxon>Viridiplantae</taxon>
        <taxon>Streptophyta</taxon>
        <taxon>Embryophyta</taxon>
        <taxon>Tracheophyta</taxon>
        <taxon>Spermatophyta</taxon>
        <taxon>Magnoliopsida</taxon>
        <taxon>Liliopsida</taxon>
        <taxon>Poales</taxon>
        <taxon>Poaceae</taxon>
        <taxon>BOP clade</taxon>
        <taxon>Oryzoideae</taxon>
        <taxon>Oryzeae</taxon>
        <taxon>Oryzinae</taxon>
        <taxon>Oryza</taxon>
    </lineage>
</organism>
<feature type="region of interest" description="Disordered" evidence="1">
    <location>
        <begin position="1"/>
        <end position="38"/>
    </location>
</feature>
<feature type="compositionally biased region" description="Basic and acidic residues" evidence="1">
    <location>
        <begin position="83"/>
        <end position="92"/>
    </location>
</feature>
<dbReference type="Gramene" id="OMERI07G14850.3">
    <property type="protein sequence ID" value="OMERI07G14850.3"/>
    <property type="gene ID" value="OMERI07G14850"/>
</dbReference>
<feature type="compositionally biased region" description="Low complexity" evidence="1">
    <location>
        <begin position="23"/>
        <end position="32"/>
    </location>
</feature>